<protein>
    <submittedName>
        <fullName evidence="2">Uncharacterized protein</fullName>
    </submittedName>
</protein>
<reference evidence="2 3" key="1">
    <citation type="submission" date="2018-11" db="EMBL/GenBank/DDBJ databases">
        <title>Genome assembly of Steccherinum ochraceum LE-BIN_3174, the white-rot fungus of the Steccherinaceae family (The Residual Polyporoid clade, Polyporales, Basidiomycota).</title>
        <authorList>
            <person name="Fedorova T.V."/>
            <person name="Glazunova O.A."/>
            <person name="Landesman E.O."/>
            <person name="Moiseenko K.V."/>
            <person name="Psurtseva N.V."/>
            <person name="Savinova O.S."/>
            <person name="Shakhova N.V."/>
            <person name="Tyazhelova T.V."/>
            <person name="Vasina D.V."/>
        </authorList>
    </citation>
    <scope>NUCLEOTIDE SEQUENCE [LARGE SCALE GENOMIC DNA]</scope>
    <source>
        <strain evidence="2 3">LE-BIN_3174</strain>
    </source>
</reference>
<evidence type="ECO:0000256" key="1">
    <source>
        <dbReference type="SAM" id="MobiDB-lite"/>
    </source>
</evidence>
<evidence type="ECO:0000313" key="2">
    <source>
        <dbReference type="EMBL" id="TCD63056.1"/>
    </source>
</evidence>
<proteinExistence type="predicted"/>
<evidence type="ECO:0000313" key="3">
    <source>
        <dbReference type="Proteomes" id="UP000292702"/>
    </source>
</evidence>
<comment type="caution">
    <text evidence="2">The sequence shown here is derived from an EMBL/GenBank/DDBJ whole genome shotgun (WGS) entry which is preliminary data.</text>
</comment>
<feature type="region of interest" description="Disordered" evidence="1">
    <location>
        <begin position="191"/>
        <end position="213"/>
    </location>
</feature>
<organism evidence="2 3">
    <name type="scientific">Steccherinum ochraceum</name>
    <dbReference type="NCBI Taxonomy" id="92696"/>
    <lineage>
        <taxon>Eukaryota</taxon>
        <taxon>Fungi</taxon>
        <taxon>Dikarya</taxon>
        <taxon>Basidiomycota</taxon>
        <taxon>Agaricomycotina</taxon>
        <taxon>Agaricomycetes</taxon>
        <taxon>Polyporales</taxon>
        <taxon>Steccherinaceae</taxon>
        <taxon>Steccherinum</taxon>
    </lineage>
</organism>
<dbReference type="AlphaFoldDB" id="A0A4R0R8W0"/>
<dbReference type="OrthoDB" id="10541943at2759"/>
<dbReference type="Proteomes" id="UP000292702">
    <property type="component" value="Unassembled WGS sequence"/>
</dbReference>
<accession>A0A4R0R8W0</accession>
<gene>
    <name evidence="2" type="ORF">EIP91_006043</name>
</gene>
<keyword evidence="3" id="KW-1185">Reference proteome</keyword>
<feature type="compositionally biased region" description="Polar residues" evidence="1">
    <location>
        <begin position="198"/>
        <end position="213"/>
    </location>
</feature>
<sequence length="643" mass="71823">MRLRNISTSTGTSSAHHPSTYSYIIPVDRLGSNNGVIGSLRVKFRLWRISACVKAGGVVPAQFYWDLVEAQRLWQYPLDITQRAWVLLAELLCRPSPHPQAVVEALVGFPKETILSFIRSAAHESRALGNPITPIISLVATVQTAHPGFLNDILTIRELCTLIVPHRFRTQLPSEHPLAVIANALAGNKQELLPPDGSNRNPSCTETSRGSLSSWDSTSFLDAFITFLMDGDVNQLQAIASSIASSIKVYAEEYPSWEATMTILRRVPSVDPHGEHPLTPFIHLSIHVAYHSKAAATYLIDEGILQSLGRLWLHDFPDPQGPSNRFGPRLRIRDAIRMQMRAGCILLLGALARHHAGARELADHLLQLDVPVPEHHQVPEVSRDMSMLSPFARKEGFHYAAIHVAALETTPQALDVIPSLTLFMMEMCVANRVPLASRSHSFGDAFASLMTLVSRTDTDAYCSAVKDAAVRIMLACVSTPESYWTPFLHTLKIWPENGSHVAYYYIIHEFLRATRDPTTITADNQHFLRWLHQKAVSRNVKPAHPVDRFILFIEQLVRDPNLSKVLDTIGVAQLVRALVERKYDFLLPDEEPLSAEALKERGQVCARVMSTIAVEVVDKPQNDLGYQYADSSEWSPPPVNWDW</sequence>
<name>A0A4R0R8W0_9APHY</name>
<dbReference type="EMBL" id="RWJN01000325">
    <property type="protein sequence ID" value="TCD63056.1"/>
    <property type="molecule type" value="Genomic_DNA"/>
</dbReference>